<dbReference type="PROSITE" id="PS50949">
    <property type="entry name" value="HTH_GNTR"/>
    <property type="match status" value="1"/>
</dbReference>
<evidence type="ECO:0000259" key="4">
    <source>
        <dbReference type="PROSITE" id="PS50949"/>
    </source>
</evidence>
<evidence type="ECO:0000256" key="1">
    <source>
        <dbReference type="ARBA" id="ARBA00023015"/>
    </source>
</evidence>
<dbReference type="InterPro" id="IPR036388">
    <property type="entry name" value="WH-like_DNA-bd_sf"/>
</dbReference>
<dbReference type="PANTHER" id="PTHR43537">
    <property type="entry name" value="TRANSCRIPTIONAL REGULATOR, GNTR FAMILY"/>
    <property type="match status" value="1"/>
</dbReference>
<dbReference type="Proteomes" id="UP000581769">
    <property type="component" value="Unassembled WGS sequence"/>
</dbReference>
<dbReference type="RefSeq" id="WP_184782854.1">
    <property type="nucleotide sequence ID" value="NZ_JACHMG010000001.1"/>
</dbReference>
<dbReference type="InterPro" id="IPR008920">
    <property type="entry name" value="TF_FadR/GntR_C"/>
</dbReference>
<dbReference type="GO" id="GO:0003677">
    <property type="term" value="F:DNA binding"/>
    <property type="evidence" value="ECO:0007669"/>
    <property type="project" value="UniProtKB-KW"/>
</dbReference>
<dbReference type="InterPro" id="IPR000524">
    <property type="entry name" value="Tscrpt_reg_HTH_GntR"/>
</dbReference>
<organism evidence="5 6">
    <name type="scientific">Amycolatopsis jiangsuensis</name>
    <dbReference type="NCBI Taxonomy" id="1181879"/>
    <lineage>
        <taxon>Bacteria</taxon>
        <taxon>Bacillati</taxon>
        <taxon>Actinomycetota</taxon>
        <taxon>Actinomycetes</taxon>
        <taxon>Pseudonocardiales</taxon>
        <taxon>Pseudonocardiaceae</taxon>
        <taxon>Amycolatopsis</taxon>
    </lineage>
</organism>
<dbReference type="PANTHER" id="PTHR43537:SF24">
    <property type="entry name" value="GLUCONATE OPERON TRANSCRIPTIONAL REPRESSOR"/>
    <property type="match status" value="1"/>
</dbReference>
<protein>
    <submittedName>
        <fullName evidence="5">DNA-binding GntR family transcriptional regulator</fullName>
    </submittedName>
</protein>
<keyword evidence="1" id="KW-0805">Transcription regulation</keyword>
<dbReference type="SMART" id="SM00345">
    <property type="entry name" value="HTH_GNTR"/>
    <property type="match status" value="1"/>
</dbReference>
<dbReference type="SMART" id="SM00895">
    <property type="entry name" value="FCD"/>
    <property type="match status" value="1"/>
</dbReference>
<evidence type="ECO:0000256" key="3">
    <source>
        <dbReference type="ARBA" id="ARBA00023163"/>
    </source>
</evidence>
<dbReference type="InterPro" id="IPR036390">
    <property type="entry name" value="WH_DNA-bd_sf"/>
</dbReference>
<dbReference type="Gene3D" id="1.10.10.10">
    <property type="entry name" value="Winged helix-like DNA-binding domain superfamily/Winged helix DNA-binding domain"/>
    <property type="match status" value="1"/>
</dbReference>
<dbReference type="SUPFAM" id="SSF46785">
    <property type="entry name" value="Winged helix' DNA-binding domain"/>
    <property type="match status" value="1"/>
</dbReference>
<proteinExistence type="predicted"/>
<evidence type="ECO:0000256" key="2">
    <source>
        <dbReference type="ARBA" id="ARBA00023125"/>
    </source>
</evidence>
<name>A0A840J2K9_9PSEU</name>
<dbReference type="SUPFAM" id="SSF48008">
    <property type="entry name" value="GntR ligand-binding domain-like"/>
    <property type="match status" value="1"/>
</dbReference>
<accession>A0A840J2K9</accession>
<feature type="domain" description="HTH gntR-type" evidence="4">
    <location>
        <begin position="6"/>
        <end position="73"/>
    </location>
</feature>
<evidence type="ECO:0000313" key="5">
    <source>
        <dbReference type="EMBL" id="MBB4688113.1"/>
    </source>
</evidence>
<comment type="caution">
    <text evidence="5">The sequence shown here is derived from an EMBL/GenBank/DDBJ whole genome shotgun (WGS) entry which is preliminary data.</text>
</comment>
<dbReference type="InterPro" id="IPR011711">
    <property type="entry name" value="GntR_C"/>
</dbReference>
<dbReference type="EMBL" id="JACHMG010000001">
    <property type="protein sequence ID" value="MBB4688113.1"/>
    <property type="molecule type" value="Genomic_DNA"/>
</dbReference>
<reference evidence="5 6" key="1">
    <citation type="submission" date="2020-08" db="EMBL/GenBank/DDBJ databases">
        <title>Sequencing the genomes of 1000 actinobacteria strains.</title>
        <authorList>
            <person name="Klenk H.-P."/>
        </authorList>
    </citation>
    <scope>NUCLEOTIDE SEQUENCE [LARGE SCALE GENOMIC DNA]</scope>
    <source>
        <strain evidence="5 6">DSM 45859</strain>
    </source>
</reference>
<keyword evidence="3" id="KW-0804">Transcription</keyword>
<keyword evidence="2 5" id="KW-0238">DNA-binding</keyword>
<sequence>MTKTDGAPSVRAYGSLRRAILHGDFHPGQSLKPNELAVTHGVSLAVVREALLRLVGEGLAERLPNRGFVVPEADGARWQVLAEARATVEPAMLRMAIHRGDLEWEAHVRATHHRLAGTPPFDAAGARFHSDEWAAVHHGFHRALLEACGNDILLDTFERLWTASELYRRWSGESAPDRDHLAEHAELEGLALRREGERAAEVLVRHLSRTAADLHQGTV</sequence>
<gene>
    <name evidence="5" type="ORF">BJY18_005598</name>
</gene>
<dbReference type="GO" id="GO:0003700">
    <property type="term" value="F:DNA-binding transcription factor activity"/>
    <property type="evidence" value="ECO:0007669"/>
    <property type="project" value="InterPro"/>
</dbReference>
<evidence type="ECO:0000313" key="6">
    <source>
        <dbReference type="Proteomes" id="UP000581769"/>
    </source>
</evidence>
<dbReference type="Gene3D" id="1.20.120.530">
    <property type="entry name" value="GntR ligand-binding domain-like"/>
    <property type="match status" value="1"/>
</dbReference>
<keyword evidence="6" id="KW-1185">Reference proteome</keyword>
<dbReference type="AlphaFoldDB" id="A0A840J2K9"/>
<dbReference type="Pfam" id="PF07729">
    <property type="entry name" value="FCD"/>
    <property type="match status" value="1"/>
</dbReference>
<dbReference type="Pfam" id="PF00392">
    <property type="entry name" value="GntR"/>
    <property type="match status" value="1"/>
</dbReference>
<dbReference type="CDD" id="cd07377">
    <property type="entry name" value="WHTH_GntR"/>
    <property type="match status" value="1"/>
</dbReference>